<protein>
    <recommendedName>
        <fullName evidence="3">Peptidase A2 domain-containing protein</fullName>
    </recommendedName>
</protein>
<dbReference type="STRING" id="676599.ARC20_07670"/>
<dbReference type="Gene3D" id="2.40.70.10">
    <property type="entry name" value="Acid Proteases"/>
    <property type="match status" value="2"/>
</dbReference>
<name>A0A0R0AU62_9GAMM</name>
<dbReference type="InterPro" id="IPR034122">
    <property type="entry name" value="Retropepsin-like_bacterial"/>
</dbReference>
<dbReference type="InterPro" id="IPR021109">
    <property type="entry name" value="Peptidase_aspartic_dom_sf"/>
</dbReference>
<keyword evidence="2" id="KW-1185">Reference proteome</keyword>
<reference evidence="1 2" key="1">
    <citation type="submission" date="2015-10" db="EMBL/GenBank/DDBJ databases">
        <title>Genome sequencing and analysis of members of genus Stenotrophomonas.</title>
        <authorList>
            <person name="Patil P.P."/>
            <person name="Midha S."/>
            <person name="Patil P.B."/>
        </authorList>
    </citation>
    <scope>NUCLEOTIDE SEQUENCE [LARGE SCALE GENOMIC DNA]</scope>
    <source>
        <strain evidence="1 2">JCM 16536</strain>
    </source>
</reference>
<dbReference type="Proteomes" id="UP000051802">
    <property type="component" value="Unassembled WGS sequence"/>
</dbReference>
<sequence length="257" mass="27433">MVHVPFQVVDGRIYVDARVNGMGPFRFAVDTGAGGMARADTRLVDTLGLQVVGQASVSDGVQHADVETTRLASVQLGGLVRSDVEAITRDYASRAPEEAKFHGLLVREFFSDGVLVIDYPNRMLSFSRTMTLSPKDPDSLRYERAFRVPISIGAVHALGNLDTGANVSIVLPQALYAAVESGPAESGGRAQLTNGHIDLQRATIKGPVQIGTLSLSNLEAKVSEKYPEILVGAHALQDAVILIDQRSKVVAVCGRGQ</sequence>
<dbReference type="AlphaFoldDB" id="A0A0R0AU62"/>
<comment type="caution">
    <text evidence="1">The sequence shown here is derived from an EMBL/GenBank/DDBJ whole genome shotgun (WGS) entry which is preliminary data.</text>
</comment>
<accession>A0A0R0AU62</accession>
<evidence type="ECO:0000313" key="2">
    <source>
        <dbReference type="Proteomes" id="UP000051802"/>
    </source>
</evidence>
<dbReference type="EMBL" id="LLXU01000064">
    <property type="protein sequence ID" value="KRG45278.1"/>
    <property type="molecule type" value="Genomic_DNA"/>
</dbReference>
<evidence type="ECO:0008006" key="3">
    <source>
        <dbReference type="Google" id="ProtNLM"/>
    </source>
</evidence>
<organism evidence="1 2">
    <name type="scientific">Stenotrophomonas panacihumi</name>
    <dbReference type="NCBI Taxonomy" id="676599"/>
    <lineage>
        <taxon>Bacteria</taxon>
        <taxon>Pseudomonadati</taxon>
        <taxon>Pseudomonadota</taxon>
        <taxon>Gammaproteobacteria</taxon>
        <taxon>Lysobacterales</taxon>
        <taxon>Lysobacteraceae</taxon>
        <taxon>Stenotrophomonas</taxon>
    </lineage>
</organism>
<gene>
    <name evidence="1" type="ORF">ARC20_07670</name>
</gene>
<proteinExistence type="predicted"/>
<dbReference type="CDD" id="cd05483">
    <property type="entry name" value="retropepsin_like_bacteria"/>
    <property type="match status" value="1"/>
</dbReference>
<evidence type="ECO:0000313" key="1">
    <source>
        <dbReference type="EMBL" id="KRG45278.1"/>
    </source>
</evidence>
<dbReference type="Pfam" id="PF13650">
    <property type="entry name" value="Asp_protease_2"/>
    <property type="match status" value="1"/>
</dbReference>